<organism evidence="1 2">
    <name type="scientific">Hallella multisaccharivorax DSM 17128</name>
    <dbReference type="NCBI Taxonomy" id="688246"/>
    <lineage>
        <taxon>Bacteria</taxon>
        <taxon>Pseudomonadati</taxon>
        <taxon>Bacteroidota</taxon>
        <taxon>Bacteroidia</taxon>
        <taxon>Bacteroidales</taxon>
        <taxon>Prevotellaceae</taxon>
        <taxon>Hallella</taxon>
    </lineage>
</organism>
<dbReference type="HOGENOM" id="CLU_1702675_0_0_10"/>
<evidence type="ECO:0000313" key="1">
    <source>
        <dbReference type="EMBL" id="EGN57693.1"/>
    </source>
</evidence>
<dbReference type="AlphaFoldDB" id="F8N984"/>
<dbReference type="EMBL" id="GL945017">
    <property type="protein sequence ID" value="EGN57693.1"/>
    <property type="molecule type" value="Genomic_DNA"/>
</dbReference>
<reference evidence="2" key="1">
    <citation type="journal article" date="2011" name="Stand. Genomic Sci.">
        <title>Non-contiguous finished genome sequence of the opportunistic oral pathogen Prevotella multisaccharivorax type strain (PPPA20).</title>
        <authorList>
            <person name="Pati A."/>
            <person name="Gronow S."/>
            <person name="Lu M."/>
            <person name="Lapidus A."/>
            <person name="Nolan M."/>
            <person name="Lucas S."/>
            <person name="Hammon N."/>
            <person name="Deshpande S."/>
            <person name="Cheng J.F."/>
            <person name="Tapia R."/>
            <person name="Han C."/>
            <person name="Goodwin L."/>
            <person name="Pitluck S."/>
            <person name="Liolios K."/>
            <person name="Pagani I."/>
            <person name="Mavromatis K."/>
            <person name="Mikhailova N."/>
            <person name="Huntemann M."/>
            <person name="Chen A."/>
            <person name="Palaniappan K."/>
            <person name="Land M."/>
            <person name="Hauser L."/>
            <person name="Detter J.C."/>
            <person name="Brambilla E.M."/>
            <person name="Rohde M."/>
            <person name="Goker M."/>
            <person name="Woyke T."/>
            <person name="Bristow J."/>
            <person name="Eisen J.A."/>
            <person name="Markowitz V."/>
            <person name="Hugenholtz P."/>
            <person name="Kyrpides N.C."/>
            <person name="Klenk H.P."/>
            <person name="Ivanova N."/>
        </authorList>
    </citation>
    <scope>NUCLEOTIDE SEQUENCE [LARGE SCALE GENOMIC DNA]</scope>
    <source>
        <strain evidence="2">DSM 17128</strain>
    </source>
</reference>
<sequence>MRMLSDKNNDSEPTVCIRGEELRRTRREMAEFFGQYLYRPDDGTGFPEWAEEPSELIEVAWYLAHWQVYLLPGAHKAMCFREIAERLCRAFHVPMPADIYSVASRRRARHVSVVDYYAKVRREAHVTYDTLCLMWYRPMQWPRLRGADYKYYFN</sequence>
<dbReference type="Proteomes" id="UP000002772">
    <property type="component" value="Unassembled WGS sequence"/>
</dbReference>
<keyword evidence="2" id="KW-1185">Reference proteome</keyword>
<gene>
    <name evidence="1" type="ORF">Premu_2309</name>
</gene>
<evidence type="ECO:0000313" key="2">
    <source>
        <dbReference type="Proteomes" id="UP000002772"/>
    </source>
</evidence>
<dbReference type="STRING" id="688246.Premu_2309"/>
<proteinExistence type="predicted"/>
<dbReference type="RefSeq" id="WP_007575434.1">
    <property type="nucleotide sequence ID" value="NZ_BPTS01000002.1"/>
</dbReference>
<name>F8N984_9BACT</name>
<accession>F8N984</accession>
<protein>
    <submittedName>
        <fullName evidence="1">Uncharacterized protein</fullName>
    </submittedName>
</protein>